<evidence type="ECO:0000313" key="3">
    <source>
        <dbReference type="Proteomes" id="UP000254174"/>
    </source>
</evidence>
<dbReference type="GO" id="GO:0047559">
    <property type="term" value="F:3-dehydro-L-gulonate 2-dehydrogenase activity"/>
    <property type="evidence" value="ECO:0007669"/>
    <property type="project" value="UniProtKB-EC"/>
</dbReference>
<dbReference type="PANTHER" id="PTHR11091">
    <property type="entry name" value="OXIDOREDUCTASE-RELATED"/>
    <property type="match status" value="1"/>
</dbReference>
<dbReference type="InterPro" id="IPR003767">
    <property type="entry name" value="Malate/L-lactate_DH-like"/>
</dbReference>
<protein>
    <submittedName>
        <fullName evidence="2">2,3-diketo-l-gulonate reductase</fullName>
        <ecNumber evidence="2">1.1.1.130</ecNumber>
    </submittedName>
</protein>
<gene>
    <name evidence="2" type="primary">dlgD_2</name>
    <name evidence="2" type="ORF">NCTC7922_04440</name>
</gene>
<dbReference type="SUPFAM" id="SSF89733">
    <property type="entry name" value="L-sulfolactate dehydrogenase-like"/>
    <property type="match status" value="1"/>
</dbReference>
<dbReference type="Gene3D" id="3.30.1370.60">
    <property type="entry name" value="Hypothetical oxidoreductase yiak, domain 2"/>
    <property type="match status" value="1"/>
</dbReference>
<organism evidence="2 3">
    <name type="scientific">Escherichia coli</name>
    <dbReference type="NCBI Taxonomy" id="562"/>
    <lineage>
        <taxon>Bacteria</taxon>
        <taxon>Pseudomonadati</taxon>
        <taxon>Pseudomonadota</taxon>
        <taxon>Gammaproteobacteria</taxon>
        <taxon>Enterobacterales</taxon>
        <taxon>Enterobacteriaceae</taxon>
        <taxon>Escherichia</taxon>
    </lineage>
</organism>
<proteinExistence type="predicted"/>
<dbReference type="Proteomes" id="UP000254174">
    <property type="component" value="Unassembled WGS sequence"/>
</dbReference>
<dbReference type="InterPro" id="IPR036111">
    <property type="entry name" value="Mal/L-sulfo/L-lacto_DH-like_sf"/>
</dbReference>
<dbReference type="EC" id="1.1.1.130" evidence="2"/>
<evidence type="ECO:0000256" key="1">
    <source>
        <dbReference type="ARBA" id="ARBA00023002"/>
    </source>
</evidence>
<dbReference type="EMBL" id="UGFC01000006">
    <property type="protein sequence ID" value="STM18251.1"/>
    <property type="molecule type" value="Genomic_DNA"/>
</dbReference>
<dbReference type="Pfam" id="PF02615">
    <property type="entry name" value="Ldh_2"/>
    <property type="match status" value="1"/>
</dbReference>
<dbReference type="AlphaFoldDB" id="A0A377DB84"/>
<dbReference type="InterPro" id="IPR043143">
    <property type="entry name" value="Mal/L-sulf/L-lact_DH-like_NADP"/>
</dbReference>
<keyword evidence="1 2" id="KW-0560">Oxidoreductase</keyword>
<reference evidence="2 3" key="1">
    <citation type="submission" date="2018-06" db="EMBL/GenBank/DDBJ databases">
        <authorList>
            <consortium name="Pathogen Informatics"/>
            <person name="Doyle S."/>
        </authorList>
    </citation>
    <scope>NUCLEOTIDE SEQUENCE [LARGE SCALE GENOMIC DNA]</scope>
    <source>
        <strain evidence="2 3">NCTC7922</strain>
    </source>
</reference>
<name>A0A377DB84_ECOLX</name>
<sequence length="50" mass="5487">MMDRAIELAADHGIGLVALRNANHWMRGGSYGWQAAEKGYIGICWTNPSP</sequence>
<evidence type="ECO:0000313" key="2">
    <source>
        <dbReference type="EMBL" id="STM18251.1"/>
    </source>
</evidence>
<accession>A0A377DB84</accession>
<dbReference type="PANTHER" id="PTHR11091:SF3">
    <property type="entry name" value="2,3-DIKETO-L-GULONATE REDUCTASE"/>
    <property type="match status" value="1"/>
</dbReference>